<evidence type="ECO:0000256" key="3">
    <source>
        <dbReference type="ARBA" id="ARBA00022676"/>
    </source>
</evidence>
<evidence type="ECO:0000256" key="4">
    <source>
        <dbReference type="ARBA" id="ARBA00022679"/>
    </source>
</evidence>
<dbReference type="Gene3D" id="3.90.550.50">
    <property type="match status" value="1"/>
</dbReference>
<keyword evidence="5" id="KW-0812">Transmembrane</keyword>
<keyword evidence="7" id="KW-1133">Transmembrane helix</keyword>
<dbReference type="GO" id="GO:0016758">
    <property type="term" value="F:hexosyltransferase activity"/>
    <property type="evidence" value="ECO:0007669"/>
    <property type="project" value="InterPro"/>
</dbReference>
<comment type="similarity">
    <text evidence="2 10">Belongs to the glycosyltransferase 31 family.</text>
</comment>
<evidence type="ECO:0000256" key="1">
    <source>
        <dbReference type="ARBA" id="ARBA00004323"/>
    </source>
</evidence>
<dbReference type="InParanoid" id="E3MFZ7"/>
<comment type="subcellular location">
    <subcellularLocation>
        <location evidence="1 10">Golgi apparatus membrane</location>
        <topology evidence="1 10">Single-pass type II membrane protein</topology>
    </subcellularLocation>
</comment>
<keyword evidence="3 10" id="KW-0328">Glycosyltransferase</keyword>
<evidence type="ECO:0000256" key="9">
    <source>
        <dbReference type="ARBA" id="ARBA00023136"/>
    </source>
</evidence>
<accession>E3MFZ7</accession>
<dbReference type="PANTHER" id="PTHR11214">
    <property type="entry name" value="BETA-1,3-N-ACETYLGLUCOSAMINYLTRANSFERASE"/>
    <property type="match status" value="1"/>
</dbReference>
<dbReference type="Pfam" id="PF01762">
    <property type="entry name" value="Galactosyl_T"/>
    <property type="match status" value="1"/>
</dbReference>
<evidence type="ECO:0000256" key="2">
    <source>
        <dbReference type="ARBA" id="ARBA00008661"/>
    </source>
</evidence>
<sequence length="381" mass="44261">MSPTPNDMYIKLQNNLYASPITNILLPHYKNSQQFTQVDRACIQDEWQENQSLNVTNTFSDETYRIVFSDAQKTFNWIQVPQDYGNPEILMIVSSNSDNFARRNVIRKTWMNAEKNKIIGEKQQMKVIFLVGVDARNEAKNTVILREAEVFGDMIVVDLEDTYVNLTWKSISLLLYGHTKTPPSVKLIGKIDEDVIFYPDQLSNLIKDGTINMTSSSIYGEKWEAGVPVHHKDERSKWWVICRMKVRSTELFRYIPKTSYKCRVFPSYLSGPFYLVTRKAAERITVSTKHRKFISVEDVFISGLLAGDVGVEKKSLPHLYMVDEATTDREKFEILAWHTLKNDKQFVESWENMRLTRCAGCQRTTRYFRGSRSQVAEEINQ</sequence>
<gene>
    <name evidence="11" type="primary">Cre-bre-2</name>
    <name evidence="11" type="ORF">CRE_24430</name>
</gene>
<evidence type="ECO:0000256" key="6">
    <source>
        <dbReference type="ARBA" id="ARBA00022968"/>
    </source>
</evidence>
<dbReference type="STRING" id="31234.E3MFZ7"/>
<dbReference type="HOGENOM" id="CLU_045590_0_0_1"/>
<organism evidence="12">
    <name type="scientific">Caenorhabditis remanei</name>
    <name type="common">Caenorhabditis vulgaris</name>
    <dbReference type="NCBI Taxonomy" id="31234"/>
    <lineage>
        <taxon>Eukaryota</taxon>
        <taxon>Metazoa</taxon>
        <taxon>Ecdysozoa</taxon>
        <taxon>Nematoda</taxon>
        <taxon>Chromadorea</taxon>
        <taxon>Rhabditida</taxon>
        <taxon>Rhabditina</taxon>
        <taxon>Rhabditomorpha</taxon>
        <taxon>Rhabditoidea</taxon>
        <taxon>Rhabditidae</taxon>
        <taxon>Peloderinae</taxon>
        <taxon>Caenorhabditis</taxon>
    </lineage>
</organism>
<name>E3MFZ7_CAERE</name>
<dbReference type="FunCoup" id="E3MFZ7">
    <property type="interactions" value="895"/>
</dbReference>
<dbReference type="Proteomes" id="UP000008281">
    <property type="component" value="Unassembled WGS sequence"/>
</dbReference>
<evidence type="ECO:0000256" key="10">
    <source>
        <dbReference type="RuleBase" id="RU363063"/>
    </source>
</evidence>
<dbReference type="EMBL" id="DS268442">
    <property type="protein sequence ID" value="EFP01238.1"/>
    <property type="molecule type" value="Genomic_DNA"/>
</dbReference>
<dbReference type="GO" id="GO:0006493">
    <property type="term" value="P:protein O-linked glycosylation"/>
    <property type="evidence" value="ECO:0007669"/>
    <property type="project" value="TreeGrafter"/>
</dbReference>
<proteinExistence type="inferred from homology"/>
<dbReference type="OrthoDB" id="6086505at2759"/>
<keyword evidence="8 10" id="KW-0333">Golgi apparatus</keyword>
<dbReference type="eggNOG" id="KOG2287">
    <property type="taxonomic scope" value="Eukaryota"/>
</dbReference>
<dbReference type="AlphaFoldDB" id="E3MFZ7"/>
<evidence type="ECO:0000256" key="7">
    <source>
        <dbReference type="ARBA" id="ARBA00022989"/>
    </source>
</evidence>
<evidence type="ECO:0000256" key="8">
    <source>
        <dbReference type="ARBA" id="ARBA00023034"/>
    </source>
</evidence>
<protein>
    <recommendedName>
        <fullName evidence="10">Hexosyltransferase</fullName>
        <ecNumber evidence="10">2.4.1.-</ecNumber>
    </recommendedName>
</protein>
<keyword evidence="6" id="KW-0735">Signal-anchor</keyword>
<evidence type="ECO:0000256" key="5">
    <source>
        <dbReference type="ARBA" id="ARBA00022692"/>
    </source>
</evidence>
<evidence type="ECO:0000313" key="11">
    <source>
        <dbReference type="EMBL" id="EFP01238.1"/>
    </source>
</evidence>
<dbReference type="GO" id="GO:0000139">
    <property type="term" value="C:Golgi membrane"/>
    <property type="evidence" value="ECO:0007669"/>
    <property type="project" value="UniProtKB-SubCell"/>
</dbReference>
<evidence type="ECO:0000313" key="12">
    <source>
        <dbReference type="Proteomes" id="UP000008281"/>
    </source>
</evidence>
<keyword evidence="9" id="KW-0472">Membrane</keyword>
<reference evidence="11" key="1">
    <citation type="submission" date="2007-07" db="EMBL/GenBank/DDBJ databases">
        <title>PCAP assembly of the Caenorhabditis remanei genome.</title>
        <authorList>
            <consortium name="The Caenorhabditis remanei Sequencing Consortium"/>
            <person name="Wilson R.K."/>
        </authorList>
    </citation>
    <scope>NUCLEOTIDE SEQUENCE [LARGE SCALE GENOMIC DNA]</scope>
    <source>
        <strain evidence="11">PB4641</strain>
    </source>
</reference>
<dbReference type="PANTHER" id="PTHR11214:SF391">
    <property type="entry name" value="BETA-1,3-GALACTOSYLTRANSFERASE BRE-2-RELATED"/>
    <property type="match status" value="1"/>
</dbReference>
<dbReference type="EC" id="2.4.1.-" evidence="10"/>
<keyword evidence="12" id="KW-1185">Reference proteome</keyword>
<dbReference type="InterPro" id="IPR002659">
    <property type="entry name" value="Glyco_trans_31"/>
</dbReference>
<dbReference type="OMA" id="CDNFARR"/>
<keyword evidence="4" id="KW-0808">Transferase</keyword>